<dbReference type="InterPro" id="IPR028082">
    <property type="entry name" value="Peripla_BP_I"/>
</dbReference>
<dbReference type="Gene3D" id="3.40.50.2300">
    <property type="match status" value="2"/>
</dbReference>
<gene>
    <name evidence="9" type="ORF">ABQ292_23955</name>
</gene>
<evidence type="ECO:0000256" key="6">
    <source>
        <dbReference type="ARBA" id="ARBA00023288"/>
    </source>
</evidence>
<evidence type="ECO:0000256" key="5">
    <source>
        <dbReference type="ARBA" id="ARBA00023136"/>
    </source>
</evidence>
<dbReference type="PROSITE" id="PS51257">
    <property type="entry name" value="PROKAR_LIPOPROTEIN"/>
    <property type="match status" value="1"/>
</dbReference>
<reference evidence="9 10" key="1">
    <citation type="submission" date="2024-06" db="EMBL/GenBank/DDBJ databases">
        <title>Draft genome sequence of Geodermatophilus badlandi, a novel member of the Geodermatophilaceae isolated from badland sedimentary rocks in the Red desert, Wyoming, USA.</title>
        <authorList>
            <person name="Ben Tekaya S."/>
            <person name="Nouioui I."/>
            <person name="Flores G.M."/>
            <person name="Shaal M.N."/>
            <person name="Bredoire F."/>
            <person name="Basile F."/>
            <person name="Van Diepen L."/>
            <person name="Ward N.L."/>
        </authorList>
    </citation>
    <scope>NUCLEOTIDE SEQUENCE [LARGE SCALE GENOMIC DNA]</scope>
    <source>
        <strain evidence="9 10">WL48A</strain>
    </source>
</reference>
<evidence type="ECO:0000256" key="3">
    <source>
        <dbReference type="ARBA" id="ARBA00022475"/>
    </source>
</evidence>
<evidence type="ECO:0000259" key="8">
    <source>
        <dbReference type="Pfam" id="PF02608"/>
    </source>
</evidence>
<keyword evidence="4 7" id="KW-0732">Signal</keyword>
<dbReference type="PANTHER" id="PTHR34296">
    <property type="entry name" value="TRANSCRIPTIONAL ACTIVATOR PROTEIN MED"/>
    <property type="match status" value="1"/>
</dbReference>
<accession>A0ABV3XNS0</accession>
<feature type="signal peptide" evidence="7">
    <location>
        <begin position="1"/>
        <end position="24"/>
    </location>
</feature>
<keyword evidence="10" id="KW-1185">Reference proteome</keyword>
<dbReference type="PANTHER" id="PTHR34296:SF2">
    <property type="entry name" value="ABC TRANSPORTER GUANOSINE-BINDING PROTEIN NUPN"/>
    <property type="match status" value="1"/>
</dbReference>
<dbReference type="CDD" id="cd06354">
    <property type="entry name" value="PBP1_PrnA-like"/>
    <property type="match status" value="1"/>
</dbReference>
<proteinExistence type="inferred from homology"/>
<dbReference type="InterPro" id="IPR003760">
    <property type="entry name" value="PnrA-like"/>
</dbReference>
<evidence type="ECO:0000256" key="7">
    <source>
        <dbReference type="SAM" id="SignalP"/>
    </source>
</evidence>
<dbReference type="InterPro" id="IPR050957">
    <property type="entry name" value="BMP_lipoprotein"/>
</dbReference>
<comment type="similarity">
    <text evidence="2">Belongs to the BMP lipoprotein family.</text>
</comment>
<evidence type="ECO:0000313" key="10">
    <source>
        <dbReference type="Proteomes" id="UP001560045"/>
    </source>
</evidence>
<evidence type="ECO:0000256" key="1">
    <source>
        <dbReference type="ARBA" id="ARBA00004193"/>
    </source>
</evidence>
<keyword evidence="3" id="KW-1003">Cell membrane</keyword>
<dbReference type="RefSeq" id="WP_369210219.1">
    <property type="nucleotide sequence ID" value="NZ_JBFNXQ010000127.1"/>
</dbReference>
<comment type="caution">
    <text evidence="9">The sequence shown here is derived from an EMBL/GenBank/DDBJ whole genome shotgun (WGS) entry which is preliminary data.</text>
</comment>
<comment type="subcellular location">
    <subcellularLocation>
        <location evidence="1">Cell membrane</location>
        <topology evidence="1">Lipid-anchor</topology>
    </subcellularLocation>
</comment>
<protein>
    <submittedName>
        <fullName evidence="9">BMP family protein</fullName>
    </submittedName>
</protein>
<dbReference type="Pfam" id="PF02608">
    <property type="entry name" value="Bmp"/>
    <property type="match status" value="1"/>
</dbReference>
<name>A0ABV3XNS0_9ACTN</name>
<sequence>MRRARKMKVAAMLLAGSMALAACASDETGGESGGSGGGEGASGELRIGLAFDTGGRGDRSFNDAAVAGLEAAVEENGGDFRDLSPNADGSNRADLLTQLADEGFNPIIAVGFAYGEVIGDVVEQYPDTQFAIIDSSAEEVGADNLTGLLFAEEEGSFLAGVAAALKSETGHVGFVGGVESPLIQKFEAGYVAGAQAVNPQITIDRQYISPAGDFSGFNAPDRGLLVAQGMYEGGADIVYHAAGGSGLGVFQAAAAAGGRAIGVDSDQFQTVDDPALQAVIMTSMLKRVDTAVSAFIDSYVDGSVEGGSDIVYDLEADGVGLSTSGGQIDDIQDQIDQYRQQIVDGEIEVPTTP</sequence>
<evidence type="ECO:0000256" key="2">
    <source>
        <dbReference type="ARBA" id="ARBA00008610"/>
    </source>
</evidence>
<keyword evidence="5" id="KW-0472">Membrane</keyword>
<feature type="chain" id="PRO_5047183519" evidence="7">
    <location>
        <begin position="25"/>
        <end position="353"/>
    </location>
</feature>
<evidence type="ECO:0000256" key="4">
    <source>
        <dbReference type="ARBA" id="ARBA00022729"/>
    </source>
</evidence>
<dbReference type="Proteomes" id="UP001560045">
    <property type="component" value="Unassembled WGS sequence"/>
</dbReference>
<organism evidence="9 10">
    <name type="scientific">Geodermatophilus maliterrae</name>
    <dbReference type="NCBI Taxonomy" id="3162531"/>
    <lineage>
        <taxon>Bacteria</taxon>
        <taxon>Bacillati</taxon>
        <taxon>Actinomycetota</taxon>
        <taxon>Actinomycetes</taxon>
        <taxon>Geodermatophilales</taxon>
        <taxon>Geodermatophilaceae</taxon>
        <taxon>Geodermatophilus</taxon>
    </lineage>
</organism>
<dbReference type="SUPFAM" id="SSF53822">
    <property type="entry name" value="Periplasmic binding protein-like I"/>
    <property type="match status" value="1"/>
</dbReference>
<feature type="domain" description="ABC transporter substrate-binding protein PnrA-like" evidence="8">
    <location>
        <begin position="51"/>
        <end position="351"/>
    </location>
</feature>
<evidence type="ECO:0000313" key="9">
    <source>
        <dbReference type="EMBL" id="MEX5721415.1"/>
    </source>
</evidence>
<dbReference type="EMBL" id="JBFNXQ010000127">
    <property type="protein sequence ID" value="MEX5721415.1"/>
    <property type="molecule type" value="Genomic_DNA"/>
</dbReference>
<keyword evidence="6" id="KW-0449">Lipoprotein</keyword>